<keyword evidence="9" id="KW-1185">Reference proteome</keyword>
<feature type="domain" description="TauD/TfdA-like" evidence="7">
    <location>
        <begin position="6"/>
        <end position="269"/>
    </location>
</feature>
<sequence length="277" mass="30281">MTVTTTEISDHIGLEVTGMTGADLVGAEAAGQLRTALDRYGVVVYREAHITDAELVALSRHLGEVVVAPFGGEKEFPEVQAVTRDPSKSVLAAYREGTFFWHIDGATDEVPQQATLLTAKVVADDGGDTEFANTFAAYEALSEAEKAEIDDLRVVHSFAHSQELANPEPTAKQRAAWDRVPTRVHPLVWTRANGRKSLLIGATAASIVGWSEEESRALLDRLLDWSGQPRFSLRHQWKPGDLVVWDNTGMLHRAQPYDAGSSRLMHRTTLVGEEAVA</sequence>
<dbReference type="InterPro" id="IPR051178">
    <property type="entry name" value="TfdA_dioxygenase"/>
</dbReference>
<proteinExistence type="inferred from homology"/>
<evidence type="ECO:0000313" key="9">
    <source>
        <dbReference type="Proteomes" id="UP000431401"/>
    </source>
</evidence>
<comment type="similarity">
    <text evidence="2">Belongs to the TfdA dioxygenase family.</text>
</comment>
<evidence type="ECO:0000256" key="6">
    <source>
        <dbReference type="ARBA" id="ARBA00023004"/>
    </source>
</evidence>
<dbReference type="GO" id="GO:0046872">
    <property type="term" value="F:metal ion binding"/>
    <property type="evidence" value="ECO:0007669"/>
    <property type="project" value="UniProtKB-KW"/>
</dbReference>
<dbReference type="Proteomes" id="UP000431401">
    <property type="component" value="Unassembled WGS sequence"/>
</dbReference>
<dbReference type="InterPro" id="IPR003819">
    <property type="entry name" value="TauD/TfdA-like"/>
</dbReference>
<dbReference type="PANTHER" id="PTHR43779:SF3">
    <property type="entry name" value="(3R)-3-[(CARBOXYMETHYL)AMINO]FATTY ACID OXYGENASE_DECARBOXYLASE"/>
    <property type="match status" value="1"/>
</dbReference>
<reference evidence="8 9" key="1">
    <citation type="submission" date="2019-10" db="EMBL/GenBank/DDBJ databases">
        <title>Nocardia macrotermitis sp. nov. and Nocardia aurantia sp. nov., isolated from the gut of fungus growing-termite Macrotermes natalensis.</title>
        <authorList>
            <person name="Benndorf R."/>
            <person name="Schwitalla J."/>
            <person name="Martin K."/>
            <person name="De Beer W."/>
            <person name="Kaster A.-K."/>
            <person name="Vollmers J."/>
            <person name="Poulsen M."/>
            <person name="Beemelmanns C."/>
        </authorList>
    </citation>
    <scope>NUCLEOTIDE SEQUENCE [LARGE SCALE GENOMIC DNA]</scope>
    <source>
        <strain evidence="8 9">RB56</strain>
    </source>
</reference>
<evidence type="ECO:0000313" key="8">
    <source>
        <dbReference type="EMBL" id="MQY27708.1"/>
    </source>
</evidence>
<name>A0A7K0DQ43_9NOCA</name>
<gene>
    <name evidence="8" type="primary">sdpA_2</name>
    <name evidence="8" type="ORF">NRB56_32910</name>
</gene>
<comment type="cofactor">
    <cofactor evidence="1">
        <name>Fe(2+)</name>
        <dbReference type="ChEBI" id="CHEBI:29033"/>
    </cofactor>
</comment>
<dbReference type="GO" id="GO:0051213">
    <property type="term" value="F:dioxygenase activity"/>
    <property type="evidence" value="ECO:0007669"/>
    <property type="project" value="UniProtKB-KW"/>
</dbReference>
<evidence type="ECO:0000256" key="3">
    <source>
        <dbReference type="ARBA" id="ARBA00022723"/>
    </source>
</evidence>
<dbReference type="Pfam" id="PF02668">
    <property type="entry name" value="TauD"/>
    <property type="match status" value="1"/>
</dbReference>
<dbReference type="EMBL" id="WEGI01000006">
    <property type="protein sequence ID" value="MQY27708.1"/>
    <property type="molecule type" value="Genomic_DNA"/>
</dbReference>
<keyword evidence="6" id="KW-0408">Iron</keyword>
<protein>
    <submittedName>
        <fullName evidence="8">(S)-phenoxypropionate/alpha-ketoglutarate-dioxygenase</fullName>
        <ecNumber evidence="8">1.14.11.43</ecNumber>
    </submittedName>
</protein>
<evidence type="ECO:0000256" key="1">
    <source>
        <dbReference type="ARBA" id="ARBA00001954"/>
    </source>
</evidence>
<keyword evidence="5 8" id="KW-0560">Oxidoreductase</keyword>
<dbReference type="InterPro" id="IPR042098">
    <property type="entry name" value="TauD-like_sf"/>
</dbReference>
<evidence type="ECO:0000256" key="4">
    <source>
        <dbReference type="ARBA" id="ARBA00022964"/>
    </source>
</evidence>
<dbReference type="SUPFAM" id="SSF51197">
    <property type="entry name" value="Clavaminate synthase-like"/>
    <property type="match status" value="1"/>
</dbReference>
<keyword evidence="4 8" id="KW-0223">Dioxygenase</keyword>
<evidence type="ECO:0000259" key="7">
    <source>
        <dbReference type="Pfam" id="PF02668"/>
    </source>
</evidence>
<dbReference type="EC" id="1.14.11.43" evidence="8"/>
<dbReference type="Gene3D" id="3.60.130.10">
    <property type="entry name" value="Clavaminate synthase-like"/>
    <property type="match status" value="1"/>
</dbReference>
<dbReference type="AlphaFoldDB" id="A0A7K0DQ43"/>
<organism evidence="8 9">
    <name type="scientific">Nocardia aurantia</name>
    <dbReference type="NCBI Taxonomy" id="2585199"/>
    <lineage>
        <taxon>Bacteria</taxon>
        <taxon>Bacillati</taxon>
        <taxon>Actinomycetota</taxon>
        <taxon>Actinomycetes</taxon>
        <taxon>Mycobacteriales</taxon>
        <taxon>Nocardiaceae</taxon>
        <taxon>Nocardia</taxon>
    </lineage>
</organism>
<accession>A0A7K0DQ43</accession>
<dbReference type="RefSeq" id="WP_319943077.1">
    <property type="nucleotide sequence ID" value="NZ_WEGI01000006.1"/>
</dbReference>
<evidence type="ECO:0000256" key="2">
    <source>
        <dbReference type="ARBA" id="ARBA00005896"/>
    </source>
</evidence>
<comment type="caution">
    <text evidence="8">The sequence shown here is derived from an EMBL/GenBank/DDBJ whole genome shotgun (WGS) entry which is preliminary data.</text>
</comment>
<dbReference type="PANTHER" id="PTHR43779">
    <property type="entry name" value="DIOXYGENASE RV0097-RELATED"/>
    <property type="match status" value="1"/>
</dbReference>
<evidence type="ECO:0000256" key="5">
    <source>
        <dbReference type="ARBA" id="ARBA00023002"/>
    </source>
</evidence>
<keyword evidence="3" id="KW-0479">Metal-binding</keyword>